<organism evidence="17 18">
    <name type="scientific">Shimia marina</name>
    <dbReference type="NCBI Taxonomy" id="321267"/>
    <lineage>
        <taxon>Bacteria</taxon>
        <taxon>Pseudomonadati</taxon>
        <taxon>Pseudomonadota</taxon>
        <taxon>Alphaproteobacteria</taxon>
        <taxon>Rhodobacterales</taxon>
        <taxon>Roseobacteraceae</taxon>
    </lineage>
</organism>
<sequence>MAELRITRKYLRLRSGIALGIVLLASITAMSVAFIGRENVATRTENTSSIDMVLLSLSELSLAFYELKETEGNRRVVSSRGQVRRAAHSAQVALDRISTPDALIGFAPDAQRILTRETFNPLWELEEILFMAEVVVDPRNSDLNIERAASLAADLSVRLLPIFNRIRQVEMDAGEQAADRQLLYGVGALLITLLGGGVAARFVFLPMERYVIGAQSEIHRSRKAAEAASESKSMFLATMSHEIRTPLNGVLGLADVLAETKLDDEQERMVSMISTSGQSLLQLINDVLDLAKFEAGKMVLEYKDFNLQEMCTEVAELFSGQAKKRAVTLEVLPQQATSDWHVHGAPNAVRQVLTNLVGNAVKFTENGTVSIYLENVEDRAGARRLVRLSVKDQGIGIAPEALGRIFGQFEQADASTTTQFGGTGLGLAIVKRLTEAMQGRVHVDSMQNEGSVFSITFPVETAKSAPERPLNLRPCHFEKRVLVADDNRVNQLVAQKLLQNLGCEVKTVSNGVEAVAEARSWGPDLILMDVRMPKMDGVQATRAIRDEPDCADTAGLPIIGLSANALSEYEGHCVAAGMNGYLQKPINRKALVRELLRHWPEDTQDDEQVRRCV</sequence>
<dbReference type="CDD" id="cd00082">
    <property type="entry name" value="HisKA"/>
    <property type="match status" value="1"/>
</dbReference>
<evidence type="ECO:0000256" key="7">
    <source>
        <dbReference type="ARBA" id="ARBA00022741"/>
    </source>
</evidence>
<evidence type="ECO:0000256" key="2">
    <source>
        <dbReference type="ARBA" id="ARBA00004370"/>
    </source>
</evidence>
<evidence type="ECO:0000256" key="11">
    <source>
        <dbReference type="ARBA" id="ARBA00023012"/>
    </source>
</evidence>
<dbReference type="InterPro" id="IPR011006">
    <property type="entry name" value="CheY-like_superfamily"/>
</dbReference>
<comment type="subcellular location">
    <subcellularLocation>
        <location evidence="2">Membrane</location>
    </subcellularLocation>
</comment>
<keyword evidence="6 14" id="KW-0812">Transmembrane</keyword>
<dbReference type="PROSITE" id="PS50110">
    <property type="entry name" value="RESPONSE_REGULATORY"/>
    <property type="match status" value="1"/>
</dbReference>
<evidence type="ECO:0000313" key="18">
    <source>
        <dbReference type="Proteomes" id="UP000054823"/>
    </source>
</evidence>
<keyword evidence="4 13" id="KW-0597">Phosphoprotein</keyword>
<dbReference type="SUPFAM" id="SSF52172">
    <property type="entry name" value="CheY-like"/>
    <property type="match status" value="1"/>
</dbReference>
<dbReference type="EC" id="2.7.13.3" evidence="3"/>
<dbReference type="SMART" id="SM00387">
    <property type="entry name" value="HATPase_c"/>
    <property type="match status" value="1"/>
</dbReference>
<proteinExistence type="predicted"/>
<dbReference type="InterPro" id="IPR005467">
    <property type="entry name" value="His_kinase_dom"/>
</dbReference>
<keyword evidence="7" id="KW-0547">Nucleotide-binding</keyword>
<dbReference type="Gene3D" id="3.40.50.2300">
    <property type="match status" value="1"/>
</dbReference>
<evidence type="ECO:0000259" key="16">
    <source>
        <dbReference type="PROSITE" id="PS50110"/>
    </source>
</evidence>
<dbReference type="STRING" id="321267.SHM7688_00573"/>
<accession>A0A0N7LRL3</accession>
<dbReference type="GO" id="GO:0016020">
    <property type="term" value="C:membrane"/>
    <property type="evidence" value="ECO:0007669"/>
    <property type="project" value="UniProtKB-SubCell"/>
</dbReference>
<dbReference type="CDD" id="cd17546">
    <property type="entry name" value="REC_hyHK_CKI1_RcsC-like"/>
    <property type="match status" value="1"/>
</dbReference>
<keyword evidence="12 14" id="KW-0472">Membrane</keyword>
<comment type="catalytic activity">
    <reaction evidence="1">
        <text>ATP + protein L-histidine = ADP + protein N-phospho-L-histidine.</text>
        <dbReference type="EC" id="2.7.13.3"/>
    </reaction>
</comment>
<dbReference type="RefSeq" id="WP_058238492.1">
    <property type="nucleotide sequence ID" value="NZ_CYPW01000006.1"/>
</dbReference>
<dbReference type="Pfam" id="PF00512">
    <property type="entry name" value="HisKA"/>
    <property type="match status" value="1"/>
</dbReference>
<evidence type="ECO:0000256" key="1">
    <source>
        <dbReference type="ARBA" id="ARBA00000085"/>
    </source>
</evidence>
<dbReference type="GO" id="GO:0000155">
    <property type="term" value="F:phosphorelay sensor kinase activity"/>
    <property type="evidence" value="ECO:0007669"/>
    <property type="project" value="InterPro"/>
</dbReference>
<dbReference type="Pfam" id="PF02518">
    <property type="entry name" value="HATPase_c"/>
    <property type="match status" value="1"/>
</dbReference>
<gene>
    <name evidence="17" type="primary">luxQ_4</name>
    <name evidence="17" type="ORF">SHM7688_00573</name>
</gene>
<dbReference type="CDD" id="cd16922">
    <property type="entry name" value="HATPase_EvgS-ArcB-TorS-like"/>
    <property type="match status" value="1"/>
</dbReference>
<dbReference type="PANTHER" id="PTHR45339:SF1">
    <property type="entry name" value="HYBRID SIGNAL TRANSDUCTION HISTIDINE KINASE J"/>
    <property type="match status" value="1"/>
</dbReference>
<dbReference type="PRINTS" id="PR00344">
    <property type="entry name" value="BCTRLSENSOR"/>
</dbReference>
<feature type="transmembrane region" description="Helical" evidence="14">
    <location>
        <begin position="48"/>
        <end position="65"/>
    </location>
</feature>
<dbReference type="Proteomes" id="UP000054823">
    <property type="component" value="Unassembled WGS sequence"/>
</dbReference>
<dbReference type="PANTHER" id="PTHR45339">
    <property type="entry name" value="HYBRID SIGNAL TRANSDUCTION HISTIDINE KINASE J"/>
    <property type="match status" value="1"/>
</dbReference>
<evidence type="ECO:0000256" key="8">
    <source>
        <dbReference type="ARBA" id="ARBA00022777"/>
    </source>
</evidence>
<dbReference type="SUPFAM" id="SSF55874">
    <property type="entry name" value="ATPase domain of HSP90 chaperone/DNA topoisomerase II/histidine kinase"/>
    <property type="match status" value="1"/>
</dbReference>
<feature type="domain" description="Histidine kinase" evidence="15">
    <location>
        <begin position="238"/>
        <end position="461"/>
    </location>
</feature>
<dbReference type="SUPFAM" id="SSF47384">
    <property type="entry name" value="Homodimeric domain of signal transducing histidine kinase"/>
    <property type="match status" value="1"/>
</dbReference>
<dbReference type="SMART" id="SM00388">
    <property type="entry name" value="HisKA"/>
    <property type="match status" value="1"/>
</dbReference>
<dbReference type="InterPro" id="IPR003661">
    <property type="entry name" value="HisK_dim/P_dom"/>
</dbReference>
<evidence type="ECO:0000256" key="12">
    <source>
        <dbReference type="ARBA" id="ARBA00023136"/>
    </source>
</evidence>
<evidence type="ECO:0000256" key="6">
    <source>
        <dbReference type="ARBA" id="ARBA00022692"/>
    </source>
</evidence>
<keyword evidence="5 17" id="KW-0808">Transferase</keyword>
<feature type="domain" description="Response regulatory" evidence="16">
    <location>
        <begin position="480"/>
        <end position="599"/>
    </location>
</feature>
<dbReference type="InterPro" id="IPR001789">
    <property type="entry name" value="Sig_transdc_resp-reg_receiver"/>
</dbReference>
<dbReference type="FunFam" id="1.10.287.130:FF:000004">
    <property type="entry name" value="Ethylene receptor 1"/>
    <property type="match status" value="1"/>
</dbReference>
<feature type="modified residue" description="4-aspartylphosphate" evidence="13">
    <location>
        <position position="529"/>
    </location>
</feature>
<evidence type="ECO:0000256" key="13">
    <source>
        <dbReference type="PROSITE-ProRule" id="PRU00169"/>
    </source>
</evidence>
<dbReference type="EMBL" id="CYPW01000006">
    <property type="protein sequence ID" value="CUH51140.1"/>
    <property type="molecule type" value="Genomic_DNA"/>
</dbReference>
<dbReference type="OrthoDB" id="9801651at2"/>
<dbReference type="InterPro" id="IPR004358">
    <property type="entry name" value="Sig_transdc_His_kin-like_C"/>
</dbReference>
<dbReference type="AlphaFoldDB" id="A0A0N7LRL3"/>
<name>A0A0N7LRL3_9RHOB</name>
<evidence type="ECO:0000256" key="14">
    <source>
        <dbReference type="SAM" id="Phobius"/>
    </source>
</evidence>
<reference evidence="17 18" key="1">
    <citation type="submission" date="2015-09" db="EMBL/GenBank/DDBJ databases">
        <authorList>
            <consortium name="Swine Surveillance"/>
        </authorList>
    </citation>
    <scope>NUCLEOTIDE SEQUENCE [LARGE SCALE GENOMIC DNA]</scope>
    <source>
        <strain evidence="17 18">CECT 7688</strain>
    </source>
</reference>
<dbReference type="Gene3D" id="1.10.287.130">
    <property type="match status" value="1"/>
</dbReference>
<dbReference type="Pfam" id="PF00072">
    <property type="entry name" value="Response_reg"/>
    <property type="match status" value="1"/>
</dbReference>
<dbReference type="InterPro" id="IPR036890">
    <property type="entry name" value="HATPase_C_sf"/>
</dbReference>
<dbReference type="InterPro" id="IPR036097">
    <property type="entry name" value="HisK_dim/P_sf"/>
</dbReference>
<evidence type="ECO:0000256" key="5">
    <source>
        <dbReference type="ARBA" id="ARBA00022679"/>
    </source>
</evidence>
<evidence type="ECO:0000259" key="15">
    <source>
        <dbReference type="PROSITE" id="PS50109"/>
    </source>
</evidence>
<dbReference type="GO" id="GO:0005524">
    <property type="term" value="F:ATP binding"/>
    <property type="evidence" value="ECO:0007669"/>
    <property type="project" value="UniProtKB-KW"/>
</dbReference>
<feature type="transmembrane region" description="Helical" evidence="14">
    <location>
        <begin position="182"/>
        <end position="204"/>
    </location>
</feature>
<dbReference type="PROSITE" id="PS50109">
    <property type="entry name" value="HIS_KIN"/>
    <property type="match status" value="1"/>
</dbReference>
<evidence type="ECO:0000256" key="10">
    <source>
        <dbReference type="ARBA" id="ARBA00022989"/>
    </source>
</evidence>
<keyword evidence="11" id="KW-0902">Two-component regulatory system</keyword>
<keyword evidence="8 17" id="KW-0418">Kinase</keyword>
<evidence type="ECO:0000313" key="17">
    <source>
        <dbReference type="EMBL" id="CUH51140.1"/>
    </source>
</evidence>
<feature type="transmembrane region" description="Helical" evidence="14">
    <location>
        <begin position="16"/>
        <end position="36"/>
    </location>
</feature>
<dbReference type="InterPro" id="IPR003594">
    <property type="entry name" value="HATPase_dom"/>
</dbReference>
<dbReference type="Gene3D" id="3.30.565.10">
    <property type="entry name" value="Histidine kinase-like ATPase, C-terminal domain"/>
    <property type="match status" value="1"/>
</dbReference>
<evidence type="ECO:0000256" key="9">
    <source>
        <dbReference type="ARBA" id="ARBA00022840"/>
    </source>
</evidence>
<protein>
    <recommendedName>
        <fullName evidence="3">histidine kinase</fullName>
        <ecNumber evidence="3">2.7.13.3</ecNumber>
    </recommendedName>
</protein>
<dbReference type="FunFam" id="3.30.565.10:FF:000010">
    <property type="entry name" value="Sensor histidine kinase RcsC"/>
    <property type="match status" value="1"/>
</dbReference>
<keyword evidence="10 14" id="KW-1133">Transmembrane helix</keyword>
<keyword evidence="18" id="KW-1185">Reference proteome</keyword>
<keyword evidence="9" id="KW-0067">ATP-binding</keyword>
<evidence type="ECO:0000256" key="4">
    <source>
        <dbReference type="ARBA" id="ARBA00022553"/>
    </source>
</evidence>
<evidence type="ECO:0000256" key="3">
    <source>
        <dbReference type="ARBA" id="ARBA00012438"/>
    </source>
</evidence>
<dbReference type="SMART" id="SM00448">
    <property type="entry name" value="REC"/>
    <property type="match status" value="1"/>
</dbReference>